<dbReference type="Gene3D" id="3.10.110.10">
    <property type="entry name" value="Ubiquitin Conjugating Enzyme"/>
    <property type="match status" value="1"/>
</dbReference>
<dbReference type="OrthoDB" id="432412at2759"/>
<evidence type="ECO:0000259" key="1">
    <source>
        <dbReference type="Pfam" id="PF06544"/>
    </source>
</evidence>
<keyword evidence="3" id="KW-1185">Reference proteome</keyword>
<dbReference type="AlphaFoldDB" id="A0A068RSB7"/>
<evidence type="ECO:0000313" key="3">
    <source>
        <dbReference type="Proteomes" id="UP000027586"/>
    </source>
</evidence>
<dbReference type="CDD" id="cd24163">
    <property type="entry name" value="RWDD2_C"/>
    <property type="match status" value="1"/>
</dbReference>
<dbReference type="PANTHER" id="PTHR15955:SF10">
    <property type="entry name" value="DUF1115 DOMAIN PROTEIN (AFU_ORTHOLOGUE AFUA_5G14750)"/>
    <property type="match status" value="1"/>
</dbReference>
<dbReference type="Proteomes" id="UP000027586">
    <property type="component" value="Unassembled WGS sequence"/>
</dbReference>
<dbReference type="Pfam" id="PF06544">
    <property type="entry name" value="Prp3_C"/>
    <property type="match status" value="1"/>
</dbReference>
<sequence length="302" mass="34557">MDTTTSIEDTTTTIELLQSMYCGDDEFSFCTQQDQDAYDRLVKAVEDGDNDKPAAAESIRLQLNLPLSSDQEDISSWRLAVICRFSSDFNIAVASSHNSWLSRDAHQALTRSLQEFECDADDQPTRVLDSIQFLQSEAEQAAVKAYLEQQNNAKSNDKESGPVTFLREWIWFPMIYTREKRGHIIDWAPGYGVTGFLCPGKPGALCMEGIDKNVQRFINDIKTVSWSDIPASHRKMSTKWQERHHCDSIHDLNRHRKFPDMTEITFDLHGAFGNHNDLGMLQQWLKDKDCPDAFDHLFDHDS</sequence>
<dbReference type="PIRSF" id="PIRSF038021">
    <property type="entry name" value="UCP038021_RWDD2"/>
    <property type="match status" value="1"/>
</dbReference>
<dbReference type="EMBL" id="CBTN010000015">
    <property type="protein sequence ID" value="CDH52914.1"/>
    <property type="molecule type" value="Genomic_DNA"/>
</dbReference>
<accession>A0A068RSB7</accession>
<organism evidence="2 3">
    <name type="scientific">Lichtheimia corymbifera JMRC:FSU:9682</name>
    <dbReference type="NCBI Taxonomy" id="1263082"/>
    <lineage>
        <taxon>Eukaryota</taxon>
        <taxon>Fungi</taxon>
        <taxon>Fungi incertae sedis</taxon>
        <taxon>Mucoromycota</taxon>
        <taxon>Mucoromycotina</taxon>
        <taxon>Mucoromycetes</taxon>
        <taxon>Mucorales</taxon>
        <taxon>Lichtheimiaceae</taxon>
        <taxon>Lichtheimia</taxon>
    </lineage>
</organism>
<proteinExistence type="predicted"/>
<dbReference type="InterPro" id="IPR017359">
    <property type="entry name" value="Phi-like"/>
</dbReference>
<comment type="caution">
    <text evidence="2">The sequence shown here is derived from an EMBL/GenBank/DDBJ whole genome shotgun (WGS) entry which is preliminary data.</text>
</comment>
<evidence type="ECO:0000313" key="2">
    <source>
        <dbReference type="EMBL" id="CDH52914.1"/>
    </source>
</evidence>
<dbReference type="InterPro" id="IPR010541">
    <property type="entry name" value="Prp3_C"/>
</dbReference>
<name>A0A068RSB7_9FUNG</name>
<protein>
    <submittedName>
        <fullName evidence="2">Duf1115 domain protein</fullName>
    </submittedName>
</protein>
<dbReference type="PANTHER" id="PTHR15955">
    <property type="entry name" value="RWD DOMAIN CONTAINING PROTEIN 2"/>
    <property type="match status" value="1"/>
</dbReference>
<dbReference type="InterPro" id="IPR016135">
    <property type="entry name" value="UBQ-conjugating_enzyme/RWD"/>
</dbReference>
<gene>
    <name evidence="2" type="ORF">LCOR_04343.1</name>
</gene>
<dbReference type="VEuPathDB" id="FungiDB:LCOR_04343.1"/>
<dbReference type="InterPro" id="IPR059181">
    <property type="entry name" value="RWDD2A-B_C"/>
</dbReference>
<reference evidence="2" key="1">
    <citation type="submission" date="2013-08" db="EMBL/GenBank/DDBJ databases">
        <title>Gene expansion shapes genome architecture in the human pathogen Lichtheimia corymbifera: an evolutionary genomics analysis in the ancient terrestrial Mucorales (Mucoromycotina).</title>
        <authorList>
            <person name="Schwartze V.U."/>
            <person name="Winter S."/>
            <person name="Shelest E."/>
            <person name="Marcet-Houben M."/>
            <person name="Horn F."/>
            <person name="Wehner S."/>
            <person name="Hoffmann K."/>
            <person name="Riege K."/>
            <person name="Sammeth M."/>
            <person name="Nowrousian M."/>
            <person name="Valiante V."/>
            <person name="Linde J."/>
            <person name="Jacobsen I.D."/>
            <person name="Marz M."/>
            <person name="Brakhage A.A."/>
            <person name="Gabaldon T."/>
            <person name="Bocker S."/>
            <person name="Voigt K."/>
        </authorList>
    </citation>
    <scope>NUCLEOTIDE SEQUENCE [LARGE SCALE GENOMIC DNA]</scope>
    <source>
        <strain evidence="2">FSU 9682</strain>
    </source>
</reference>
<dbReference type="SUPFAM" id="SSF54495">
    <property type="entry name" value="UBC-like"/>
    <property type="match status" value="1"/>
</dbReference>
<feature type="domain" description="Small nuclear ribonucleoprotein Prp3 C-terminal" evidence="1">
    <location>
        <begin position="169"/>
        <end position="295"/>
    </location>
</feature>
<dbReference type="STRING" id="1263082.A0A068RSB7"/>